<dbReference type="InterPro" id="IPR045249">
    <property type="entry name" value="HARBI1-like"/>
</dbReference>
<name>A0A151WMM0_9HYME</name>
<keyword evidence="5" id="KW-0479">Metal-binding</keyword>
<accession>A0A151WMM0</accession>
<evidence type="ECO:0000256" key="1">
    <source>
        <dbReference type="ARBA" id="ARBA00001968"/>
    </source>
</evidence>
<dbReference type="GO" id="GO:0004518">
    <property type="term" value="F:nuclease activity"/>
    <property type="evidence" value="ECO:0007669"/>
    <property type="project" value="UniProtKB-KW"/>
</dbReference>
<sequence>ILFSDKSLIYADITAEESATDRSCPSSSSEQCSNIDERNSKWTHNATVALIYEYKNNMKLFQSSTMRKEMVWKIISTNLGQKNCHYTPKQCEFKFKNLKKKYHSKIDNMKATSSGAAAIKFEYFDLFNEIFGHKPNVVPLATASSSRGQGIALNTAEDILQDDDIDIQNKENTQLKKRDVLQVSQSTISRIIFRVSVLIASHVNRYIRMPISEEARVENKRLFKEAGYGDGVIGLPCIDGAIHCTHIRLVHSKFQGIEIYRNRKGYFSLNVQAVVGPRTEFLDIVPEWPGREHDSRIFQNSRIYMRYRQQALDGMLVGDSGDPALPFLLTPIANPITGEEIRFDIL</sequence>
<reference evidence="10 11" key="1">
    <citation type="submission" date="2015-09" db="EMBL/GenBank/DDBJ databases">
        <title>Trachymyrmex zeteki WGS genome.</title>
        <authorList>
            <person name="Nygaard S."/>
            <person name="Hu H."/>
            <person name="Boomsma J."/>
            <person name="Zhang G."/>
        </authorList>
    </citation>
    <scope>NUCLEOTIDE SEQUENCE [LARGE SCALE GENOMIC DNA]</scope>
    <source>
        <strain evidence="10">Tzet28-1</strain>
        <tissue evidence="10">Whole body</tissue>
    </source>
</reference>
<evidence type="ECO:0000259" key="9">
    <source>
        <dbReference type="Pfam" id="PF13837"/>
    </source>
</evidence>
<gene>
    <name evidence="10" type="ORF">ALC60_11853</name>
</gene>
<organism evidence="10 11">
    <name type="scientific">Mycetomoellerius zeteki</name>
    <dbReference type="NCBI Taxonomy" id="64791"/>
    <lineage>
        <taxon>Eukaryota</taxon>
        <taxon>Metazoa</taxon>
        <taxon>Ecdysozoa</taxon>
        <taxon>Arthropoda</taxon>
        <taxon>Hexapoda</taxon>
        <taxon>Insecta</taxon>
        <taxon>Pterygota</taxon>
        <taxon>Neoptera</taxon>
        <taxon>Endopterygota</taxon>
        <taxon>Hymenoptera</taxon>
        <taxon>Apocrita</taxon>
        <taxon>Aculeata</taxon>
        <taxon>Formicoidea</taxon>
        <taxon>Formicidae</taxon>
        <taxon>Myrmicinae</taxon>
        <taxon>Mycetomoellerius</taxon>
    </lineage>
</organism>
<proteinExistence type="inferred from homology"/>
<dbReference type="InterPro" id="IPR027806">
    <property type="entry name" value="HARBI1_dom"/>
</dbReference>
<dbReference type="GO" id="GO:0005634">
    <property type="term" value="C:nucleus"/>
    <property type="evidence" value="ECO:0007669"/>
    <property type="project" value="UniProtKB-SubCell"/>
</dbReference>
<dbReference type="GO" id="GO:0016787">
    <property type="term" value="F:hydrolase activity"/>
    <property type="evidence" value="ECO:0007669"/>
    <property type="project" value="UniProtKB-KW"/>
</dbReference>
<dbReference type="PANTHER" id="PTHR22930:SF289">
    <property type="entry name" value="DDE TNP4 DOMAIN-CONTAINING PROTEIN-RELATED"/>
    <property type="match status" value="1"/>
</dbReference>
<evidence type="ECO:0000256" key="3">
    <source>
        <dbReference type="ARBA" id="ARBA00006958"/>
    </source>
</evidence>
<dbReference type="Pfam" id="PF13837">
    <property type="entry name" value="Myb_DNA-bind_4"/>
    <property type="match status" value="1"/>
</dbReference>
<keyword evidence="7" id="KW-0539">Nucleus</keyword>
<evidence type="ECO:0000256" key="2">
    <source>
        <dbReference type="ARBA" id="ARBA00004123"/>
    </source>
</evidence>
<keyword evidence="4" id="KW-0540">Nuclease</keyword>
<feature type="non-terminal residue" evidence="10">
    <location>
        <position position="1"/>
    </location>
</feature>
<dbReference type="Pfam" id="PF13359">
    <property type="entry name" value="DDE_Tnp_4"/>
    <property type="match status" value="1"/>
</dbReference>
<dbReference type="STRING" id="64791.A0A151WMM0"/>
<dbReference type="InterPro" id="IPR044822">
    <property type="entry name" value="Myb_DNA-bind_4"/>
</dbReference>
<keyword evidence="6" id="KW-0378">Hydrolase</keyword>
<evidence type="ECO:0000256" key="7">
    <source>
        <dbReference type="ARBA" id="ARBA00023242"/>
    </source>
</evidence>
<dbReference type="EMBL" id="KQ982940">
    <property type="protein sequence ID" value="KYQ49083.1"/>
    <property type="molecule type" value="Genomic_DNA"/>
</dbReference>
<dbReference type="AlphaFoldDB" id="A0A151WMM0"/>
<evidence type="ECO:0000256" key="5">
    <source>
        <dbReference type="ARBA" id="ARBA00022723"/>
    </source>
</evidence>
<dbReference type="PANTHER" id="PTHR22930">
    <property type="match status" value="1"/>
</dbReference>
<dbReference type="Proteomes" id="UP000075809">
    <property type="component" value="Unassembled WGS sequence"/>
</dbReference>
<comment type="similarity">
    <text evidence="3">Belongs to the HARBI1 family.</text>
</comment>
<comment type="cofactor">
    <cofactor evidence="1">
        <name>a divalent metal cation</name>
        <dbReference type="ChEBI" id="CHEBI:60240"/>
    </cofactor>
</comment>
<evidence type="ECO:0000259" key="8">
    <source>
        <dbReference type="Pfam" id="PF13359"/>
    </source>
</evidence>
<keyword evidence="11" id="KW-1185">Reference proteome</keyword>
<evidence type="ECO:0000256" key="4">
    <source>
        <dbReference type="ARBA" id="ARBA00022722"/>
    </source>
</evidence>
<feature type="domain" description="Myb/SANT-like DNA-binding" evidence="9">
    <location>
        <begin position="40"/>
        <end position="129"/>
    </location>
</feature>
<evidence type="ECO:0000313" key="10">
    <source>
        <dbReference type="EMBL" id="KYQ49083.1"/>
    </source>
</evidence>
<evidence type="ECO:0000313" key="11">
    <source>
        <dbReference type="Proteomes" id="UP000075809"/>
    </source>
</evidence>
<dbReference type="Gene3D" id="1.10.10.60">
    <property type="entry name" value="Homeodomain-like"/>
    <property type="match status" value="1"/>
</dbReference>
<protein>
    <submittedName>
        <fullName evidence="10">Putative nuclease HARBI1</fullName>
    </submittedName>
</protein>
<evidence type="ECO:0000256" key="6">
    <source>
        <dbReference type="ARBA" id="ARBA00022801"/>
    </source>
</evidence>
<comment type="subcellular location">
    <subcellularLocation>
        <location evidence="2">Nucleus</location>
    </subcellularLocation>
</comment>
<dbReference type="GO" id="GO:0046872">
    <property type="term" value="F:metal ion binding"/>
    <property type="evidence" value="ECO:0007669"/>
    <property type="project" value="UniProtKB-KW"/>
</dbReference>
<feature type="domain" description="DDE Tnp4" evidence="8">
    <location>
        <begin position="243"/>
        <end position="333"/>
    </location>
</feature>